<dbReference type="STRING" id="38488.A0A4Y8D7X4"/>
<name>A0A4Y8D7X4_9HELO</name>
<dbReference type="Proteomes" id="UP000297299">
    <property type="component" value="Unassembled WGS sequence"/>
</dbReference>
<comment type="similarity">
    <text evidence="9">Belongs to the glycosyltransferase 8 family. Glycogenin subfamily.</text>
</comment>
<comment type="catalytic activity">
    <reaction evidence="12">
        <text>L-tyrosyl-[glycogenin] + UDP-alpha-D-glucose = alpha-D-glucosyl-L-tyrosyl-[glycogenin] + UDP + H(+)</text>
        <dbReference type="Rhea" id="RHEA:23360"/>
        <dbReference type="Rhea" id="RHEA-COMP:14604"/>
        <dbReference type="Rhea" id="RHEA-COMP:14605"/>
        <dbReference type="ChEBI" id="CHEBI:15378"/>
        <dbReference type="ChEBI" id="CHEBI:46858"/>
        <dbReference type="ChEBI" id="CHEBI:58223"/>
        <dbReference type="ChEBI" id="CHEBI:58885"/>
        <dbReference type="ChEBI" id="CHEBI:140573"/>
        <dbReference type="EC" id="2.4.1.186"/>
    </reaction>
</comment>
<feature type="region of interest" description="Disordered" evidence="14">
    <location>
        <begin position="491"/>
        <end position="528"/>
    </location>
</feature>
<comment type="catalytic activity">
    <reaction evidence="11">
        <text>[1,4-alpha-D-glucosyl](n)-L-tyrosyl-[glycogenin] + UDP-alpha-D-glucose = [1,4-alpha-D-glucosyl](n+1)-L-tyrosyl-[glycogenin] + UDP + H(+)</text>
        <dbReference type="Rhea" id="RHEA:56560"/>
        <dbReference type="Rhea" id="RHEA-COMP:14606"/>
        <dbReference type="Rhea" id="RHEA-COMP:14607"/>
        <dbReference type="ChEBI" id="CHEBI:15378"/>
        <dbReference type="ChEBI" id="CHEBI:58223"/>
        <dbReference type="ChEBI" id="CHEBI:58885"/>
        <dbReference type="ChEBI" id="CHEBI:140574"/>
        <dbReference type="EC" id="2.4.1.186"/>
    </reaction>
</comment>
<feature type="region of interest" description="Disordered" evidence="14">
    <location>
        <begin position="326"/>
        <end position="369"/>
    </location>
</feature>
<dbReference type="GO" id="GO:0008466">
    <property type="term" value="F:glycogenin glucosyltransferase activity"/>
    <property type="evidence" value="ECO:0007669"/>
    <property type="project" value="UniProtKB-EC"/>
</dbReference>
<evidence type="ECO:0000256" key="12">
    <source>
        <dbReference type="ARBA" id="ARBA00052293"/>
    </source>
</evidence>
<evidence type="ECO:0000256" key="13">
    <source>
        <dbReference type="ARBA" id="ARBA00057883"/>
    </source>
</evidence>
<evidence type="ECO:0000256" key="5">
    <source>
        <dbReference type="ARBA" id="ARBA00022723"/>
    </source>
</evidence>
<dbReference type="FunFam" id="3.90.550.10:FF:000092">
    <property type="entry name" value="Glycogenin 2"/>
    <property type="match status" value="1"/>
</dbReference>
<dbReference type="PANTHER" id="PTHR11183">
    <property type="entry name" value="GLYCOGENIN SUBFAMILY MEMBER"/>
    <property type="match status" value="1"/>
</dbReference>
<organism evidence="15 16">
    <name type="scientific">Botryotinia calthae</name>
    <dbReference type="NCBI Taxonomy" id="38488"/>
    <lineage>
        <taxon>Eukaryota</taxon>
        <taxon>Fungi</taxon>
        <taxon>Dikarya</taxon>
        <taxon>Ascomycota</taxon>
        <taxon>Pezizomycotina</taxon>
        <taxon>Leotiomycetes</taxon>
        <taxon>Helotiales</taxon>
        <taxon>Sclerotiniaceae</taxon>
        <taxon>Botryotinia</taxon>
    </lineage>
</organism>
<dbReference type="OrthoDB" id="2014201at2759"/>
<evidence type="ECO:0000256" key="10">
    <source>
        <dbReference type="ARBA" id="ARBA00038934"/>
    </source>
</evidence>
<evidence type="ECO:0000256" key="4">
    <source>
        <dbReference type="ARBA" id="ARBA00022679"/>
    </source>
</evidence>
<feature type="region of interest" description="Disordered" evidence="14">
    <location>
        <begin position="551"/>
        <end position="614"/>
    </location>
</feature>
<protein>
    <recommendedName>
        <fullName evidence="10">glycogenin glucosyltransferase</fullName>
        <ecNumber evidence="10">2.4.1.186</ecNumber>
    </recommendedName>
</protein>
<dbReference type="EMBL" id="PHWZ01000085">
    <property type="protein sequence ID" value="TEY72960.1"/>
    <property type="molecule type" value="Genomic_DNA"/>
</dbReference>
<gene>
    <name evidence="15" type="ORF">BOTCAL_0085g00080</name>
</gene>
<sequence>MASQPEDVYATLLLTDTYLPGALVLAHSLRDAGTTKKIAVLVTVDSRNFDFVIPVDRVVNQLPANLDLMGRPDLHSTFTKITLWKQTQFRRIVYMDADMVALRAPDELFALPNPFYAAPDIGWTDIFNTGLMVLDPNMGDYYALEAMANRGISFDGADQGLLNMHIKNTYNRLSFTYNVTPSAHYQYLPAFQHFQSSISAAHFIGTDKPWKVGRQASVGATPYHQMTGRWWAVYDKHYKQTSATGTSNGAAPLIVQYLVFGEFQPQTQEDHSQGAHCEKFQHFNAVHDTTTTAEEPYHDHTETNLENEEAYDPPVQAKLDQTRNFSYSPWDASKAPPPQNSRPEASNLPDNHYAMSNDATPFRAPNRYPDPPSDMYYEVPKAPKWQRPTPIFPWEANPPVPSRVFPEDDYDDTAVPETPVAGSVVATTEDERSMPATPTTPTMSSANDPWQAYARANAWDEVPEIERYIGNMSKNRKGNIQVLQGYGTELERPSLPVKPAPVRTQPTFWGEEREEDSTLPPAEGVPAQQDWDPAAQLDMLARRQSDVLANKLDIPTREMPSRPLPFGSEPVNQGAIIEEPSYHGPGAAWEKDDNYATKETPLLPSEAEKDVLET</sequence>
<dbReference type="Pfam" id="PF01501">
    <property type="entry name" value="Glyco_transf_8"/>
    <property type="match status" value="1"/>
</dbReference>
<dbReference type="InterPro" id="IPR002495">
    <property type="entry name" value="Glyco_trans_8"/>
</dbReference>
<keyword evidence="3" id="KW-0963">Cytoplasm</keyword>
<comment type="function">
    <text evidence="13">Self-glucosylating initiator of glycogen synthesis. It catalyzes the formation of a short alpha (1,4)-glucosyl chain covalently attached via a glucose 1-O-tyrosyl linkage to internal tyrosine residues and these chains act as primers for the elongation reaction catalyzed by glycogen synthase.</text>
</comment>
<keyword evidence="8" id="KW-0464">Manganese</keyword>
<accession>A0A4Y8D7X4</accession>
<comment type="caution">
    <text evidence="15">The sequence shown here is derived from an EMBL/GenBank/DDBJ whole genome shotgun (WGS) entry which is preliminary data.</text>
</comment>
<evidence type="ECO:0000313" key="15">
    <source>
        <dbReference type="EMBL" id="TEY72960.1"/>
    </source>
</evidence>
<dbReference type="EC" id="2.4.1.186" evidence="10"/>
<evidence type="ECO:0000256" key="2">
    <source>
        <dbReference type="ARBA" id="ARBA00004496"/>
    </source>
</evidence>
<keyword evidence="7" id="KW-0325">Glycoprotein</keyword>
<dbReference type="GO" id="GO:0046872">
    <property type="term" value="F:metal ion binding"/>
    <property type="evidence" value="ECO:0007669"/>
    <property type="project" value="UniProtKB-KW"/>
</dbReference>
<reference evidence="15 16" key="1">
    <citation type="submission" date="2017-11" db="EMBL/GenBank/DDBJ databases">
        <title>Comparative genomics of Botrytis spp.</title>
        <authorList>
            <person name="Valero-Jimenez C.A."/>
            <person name="Tapia P."/>
            <person name="Veloso J."/>
            <person name="Silva-Moreno E."/>
            <person name="Staats M."/>
            <person name="Valdes J.H."/>
            <person name="Van Kan J.A.L."/>
        </authorList>
    </citation>
    <scope>NUCLEOTIDE SEQUENCE [LARGE SCALE GENOMIC DNA]</scope>
    <source>
        <strain evidence="15 16">MUCL2830</strain>
    </source>
</reference>
<evidence type="ECO:0000313" key="16">
    <source>
        <dbReference type="Proteomes" id="UP000297299"/>
    </source>
</evidence>
<evidence type="ECO:0000256" key="6">
    <source>
        <dbReference type="ARBA" id="ARBA00023056"/>
    </source>
</evidence>
<proteinExistence type="inferred from homology"/>
<dbReference type="AlphaFoldDB" id="A0A4Y8D7X4"/>
<keyword evidence="5" id="KW-0479">Metal-binding</keyword>
<evidence type="ECO:0000256" key="11">
    <source>
        <dbReference type="ARBA" id="ARBA00050886"/>
    </source>
</evidence>
<dbReference type="CDD" id="cd02537">
    <property type="entry name" value="GT8_Glycogenin"/>
    <property type="match status" value="1"/>
</dbReference>
<evidence type="ECO:0000256" key="1">
    <source>
        <dbReference type="ARBA" id="ARBA00001936"/>
    </source>
</evidence>
<dbReference type="GO" id="GO:0005978">
    <property type="term" value="P:glycogen biosynthetic process"/>
    <property type="evidence" value="ECO:0007669"/>
    <property type="project" value="UniProtKB-KW"/>
</dbReference>
<dbReference type="InterPro" id="IPR029044">
    <property type="entry name" value="Nucleotide-diphossugar_trans"/>
</dbReference>
<dbReference type="InterPro" id="IPR050587">
    <property type="entry name" value="GNT1/Glycosyltrans_8"/>
</dbReference>
<dbReference type="SUPFAM" id="SSF53448">
    <property type="entry name" value="Nucleotide-diphospho-sugar transferases"/>
    <property type="match status" value="1"/>
</dbReference>
<keyword evidence="16" id="KW-1185">Reference proteome</keyword>
<feature type="compositionally biased region" description="Low complexity" evidence="14">
    <location>
        <begin position="434"/>
        <end position="446"/>
    </location>
</feature>
<feature type="region of interest" description="Disordered" evidence="14">
    <location>
        <begin position="425"/>
        <end position="448"/>
    </location>
</feature>
<evidence type="ECO:0000256" key="14">
    <source>
        <dbReference type="SAM" id="MobiDB-lite"/>
    </source>
</evidence>
<evidence type="ECO:0000256" key="8">
    <source>
        <dbReference type="ARBA" id="ARBA00023211"/>
    </source>
</evidence>
<keyword evidence="6" id="KW-0320">Glycogen biosynthesis</keyword>
<dbReference type="Gene3D" id="3.90.550.10">
    <property type="entry name" value="Spore Coat Polysaccharide Biosynthesis Protein SpsA, Chain A"/>
    <property type="match status" value="1"/>
</dbReference>
<evidence type="ECO:0000256" key="9">
    <source>
        <dbReference type="ARBA" id="ARBA00038162"/>
    </source>
</evidence>
<comment type="cofactor">
    <cofactor evidence="1">
        <name>Mn(2+)</name>
        <dbReference type="ChEBI" id="CHEBI:29035"/>
    </cofactor>
</comment>
<evidence type="ECO:0000256" key="3">
    <source>
        <dbReference type="ARBA" id="ARBA00022490"/>
    </source>
</evidence>
<evidence type="ECO:0000256" key="7">
    <source>
        <dbReference type="ARBA" id="ARBA00023180"/>
    </source>
</evidence>
<keyword evidence="4" id="KW-0808">Transferase</keyword>
<comment type="subcellular location">
    <subcellularLocation>
        <location evidence="2">Cytoplasm</location>
    </subcellularLocation>
</comment>
<dbReference type="GO" id="GO:0005737">
    <property type="term" value="C:cytoplasm"/>
    <property type="evidence" value="ECO:0007669"/>
    <property type="project" value="UniProtKB-SubCell"/>
</dbReference>